<dbReference type="Pfam" id="PF12796">
    <property type="entry name" value="Ank_2"/>
    <property type="match status" value="3"/>
</dbReference>
<feature type="domain" description="GPI inositol-deacylase winged helix" evidence="3">
    <location>
        <begin position="558"/>
        <end position="632"/>
    </location>
</feature>
<dbReference type="Gene3D" id="3.40.50.300">
    <property type="entry name" value="P-loop containing nucleotide triphosphate hydrolases"/>
    <property type="match status" value="1"/>
</dbReference>
<dbReference type="PANTHER" id="PTHR10039">
    <property type="entry name" value="AMELOGENIN"/>
    <property type="match status" value="1"/>
</dbReference>
<evidence type="ECO:0000259" key="5">
    <source>
        <dbReference type="Pfam" id="PF24883"/>
    </source>
</evidence>
<evidence type="ECO:0000259" key="4">
    <source>
        <dbReference type="Pfam" id="PF24809"/>
    </source>
</evidence>
<dbReference type="SUPFAM" id="SSF48403">
    <property type="entry name" value="Ankyrin repeat"/>
    <property type="match status" value="1"/>
</dbReference>
<reference evidence="6" key="2">
    <citation type="submission" date="2020-02" db="EMBL/GenBank/DDBJ databases">
        <title>Identification and distribution of gene clusters putatively required for synthesis of sphingolipid metabolism inhibitors in phylogenetically diverse species of the filamentous fungus Fusarium.</title>
        <authorList>
            <person name="Kim H.-S."/>
            <person name="Busman M."/>
            <person name="Brown D.W."/>
            <person name="Divon H."/>
            <person name="Uhlig S."/>
            <person name="Proctor R.H."/>
        </authorList>
    </citation>
    <scope>NUCLEOTIDE SEQUENCE</scope>
    <source>
        <strain evidence="6">NRRL 25174</strain>
    </source>
</reference>
<evidence type="ECO:0000313" key="7">
    <source>
        <dbReference type="Proteomes" id="UP000730481"/>
    </source>
</evidence>
<feature type="domain" description="Nephrocystin 3-like N-terminal" evidence="5">
    <location>
        <begin position="288"/>
        <end position="447"/>
    </location>
</feature>
<dbReference type="PANTHER" id="PTHR10039:SF16">
    <property type="entry name" value="GPI INOSITOL-DEACYLASE"/>
    <property type="match status" value="1"/>
</dbReference>
<protein>
    <recommendedName>
        <fullName evidence="8">NACHT domain-containing protein</fullName>
    </recommendedName>
</protein>
<evidence type="ECO:0000256" key="1">
    <source>
        <dbReference type="ARBA" id="ARBA00022737"/>
    </source>
</evidence>
<dbReference type="SMART" id="SM00248">
    <property type="entry name" value="ANK"/>
    <property type="match status" value="8"/>
</dbReference>
<dbReference type="PRINTS" id="PR01415">
    <property type="entry name" value="ANKYRIN"/>
</dbReference>
<dbReference type="Pfam" id="PF24809">
    <property type="entry name" value="DUF7708"/>
    <property type="match status" value="1"/>
</dbReference>
<dbReference type="InterPro" id="IPR036770">
    <property type="entry name" value="Ankyrin_rpt-contain_sf"/>
</dbReference>
<dbReference type="InterPro" id="IPR002110">
    <property type="entry name" value="Ankyrin_rpt"/>
</dbReference>
<feature type="repeat" description="ANK" evidence="2">
    <location>
        <begin position="1010"/>
        <end position="1042"/>
    </location>
</feature>
<sequence length="1082" mass="120993">MNERRFCESAMAAQVLPSNNTTAQSLWDQAFSSLRTDLQTSLGQAATHRRDILAAVLDAAENRKAASLRKRWKFKRSNGEVVVVRDLLEKIAKWIDCFKAVGDTAVQFDASTALLPWAAVRLLLQVTVNDVQQYGAMVQDIEVVSRIIARYKEFEKLHLGRDQSSRPALETALTVLYAEVLTYLANAIAFFSQSTAIRLAKSVFWTRDDEIQKILSREDEVLKLAKLQDMSDLRFIEKTVLRVRDQINHNTKSIEEKDYMKMLSWLSTSPFVIHHDTISQSKAPDFGHSSSTLWVHGITGSGKTNLFSVVVDTLLAMRAANPESTPFAYFYCLDSDPEPERSTADGILRSILRQLTITESQSDVRDFLYCDFQRRSKSALLQGLELPRMSRRDCVDRIVQVANEDPITILLDGLEQVEDENCDLLLQSLSDIISRAENVVKMLFTSRNSLDIHSSIRNTKEIIVTADQVHDDMARFVTRKIDDAKLISRRLSPNTRSCLIIELVDGAGEMFLWTHRQIQQLRKIKNEEDLLPALRSNILADLDKLYETNLRQILNSGDTSRQVAIQILTWLLYMKAALTPEALLAAIATSDIGHVPFTTADISMVCSNLVIVDLESKVIRLAHHSVREYILRAHEPLFSAPMANSLLASICIKVSSRGPPDNASLEQQINSFFFYAATHWAGHFESSKVVEKEEKLFQEMASFLFEDEGHDVSLSFETWMEVAKEIASLLPRDHPMKPALDAIPNETSTPLFLAAIFGIDGLLTLLAESGIEMDWDRRNHLGHTALYLAAATGHLSTVSILIENGAEPNIECGAYGSPLYVACFNGYKDIAKKLVQNGASPRCGSKFHSAIQAASQGGHEDVLLALIKHDVTIESEEDYEEAIQMATEYGFIKTIDQLLKPTFKRFLDKETRDKYKMRLAKAIKGGQLFVLQHQLSKISPDARNILPKDAVAIASLYSHTDIVKYLLEQGLDIEAEGQFGTPLRSACLMNHKSTVEELLQHGASLVAEEQKGNAFYVAAVKGHADIVRKLLEAGADVQQKTGSLGTVLQAAAWYGHRNIVEMLLDAGADVKQKAHLQMLYNT</sequence>
<evidence type="ECO:0000313" key="6">
    <source>
        <dbReference type="EMBL" id="KAF4344015.1"/>
    </source>
</evidence>
<feature type="repeat" description="ANK" evidence="2">
    <location>
        <begin position="1043"/>
        <end position="1075"/>
    </location>
</feature>
<dbReference type="EMBL" id="PVQB02000069">
    <property type="protein sequence ID" value="KAF4344015.1"/>
    <property type="molecule type" value="Genomic_DNA"/>
</dbReference>
<organism evidence="6 7">
    <name type="scientific">Fusarium beomiforme</name>
    <dbReference type="NCBI Taxonomy" id="44412"/>
    <lineage>
        <taxon>Eukaryota</taxon>
        <taxon>Fungi</taxon>
        <taxon>Dikarya</taxon>
        <taxon>Ascomycota</taxon>
        <taxon>Pezizomycotina</taxon>
        <taxon>Sordariomycetes</taxon>
        <taxon>Hypocreomycetidae</taxon>
        <taxon>Hypocreales</taxon>
        <taxon>Nectriaceae</taxon>
        <taxon>Fusarium</taxon>
        <taxon>Fusarium burgessii species complex</taxon>
    </lineage>
</organism>
<keyword evidence="7" id="KW-1185">Reference proteome</keyword>
<evidence type="ECO:0000256" key="2">
    <source>
        <dbReference type="PROSITE-ProRule" id="PRU00023"/>
    </source>
</evidence>
<dbReference type="PROSITE" id="PS50297">
    <property type="entry name" value="ANK_REP_REGION"/>
    <property type="match status" value="3"/>
</dbReference>
<dbReference type="PROSITE" id="PS50088">
    <property type="entry name" value="ANK_REPEAT"/>
    <property type="match status" value="3"/>
</dbReference>
<dbReference type="OrthoDB" id="7464126at2759"/>
<evidence type="ECO:0008006" key="8">
    <source>
        <dbReference type="Google" id="ProtNLM"/>
    </source>
</evidence>
<dbReference type="InterPro" id="IPR054471">
    <property type="entry name" value="GPIID_WHD"/>
</dbReference>
<dbReference type="SUPFAM" id="SSF52540">
    <property type="entry name" value="P-loop containing nucleoside triphosphate hydrolases"/>
    <property type="match status" value="1"/>
</dbReference>
<feature type="domain" description="DUF7708" evidence="4">
    <location>
        <begin position="87"/>
        <end position="223"/>
    </location>
</feature>
<dbReference type="AlphaFoldDB" id="A0A9P5AS90"/>
<gene>
    <name evidence="6" type="ORF">FBEOM_2059</name>
</gene>
<dbReference type="Pfam" id="PF24883">
    <property type="entry name" value="NPHP3_N"/>
    <property type="match status" value="1"/>
</dbReference>
<dbReference type="InterPro" id="IPR056125">
    <property type="entry name" value="DUF7708"/>
</dbReference>
<dbReference type="Proteomes" id="UP000730481">
    <property type="component" value="Unassembled WGS sequence"/>
</dbReference>
<accession>A0A9P5AS90</accession>
<dbReference type="Gene3D" id="1.25.40.20">
    <property type="entry name" value="Ankyrin repeat-containing domain"/>
    <property type="match status" value="2"/>
</dbReference>
<feature type="repeat" description="ANK" evidence="2">
    <location>
        <begin position="781"/>
        <end position="813"/>
    </location>
</feature>
<keyword evidence="1" id="KW-0677">Repeat</keyword>
<keyword evidence="2" id="KW-0040">ANK repeat</keyword>
<evidence type="ECO:0000259" key="3">
    <source>
        <dbReference type="Pfam" id="PF22939"/>
    </source>
</evidence>
<dbReference type="InterPro" id="IPR056884">
    <property type="entry name" value="NPHP3-like_N"/>
</dbReference>
<name>A0A9P5AS90_9HYPO</name>
<comment type="caution">
    <text evidence="6">The sequence shown here is derived from an EMBL/GenBank/DDBJ whole genome shotgun (WGS) entry which is preliminary data.</text>
</comment>
<proteinExistence type="predicted"/>
<dbReference type="InterPro" id="IPR027417">
    <property type="entry name" value="P-loop_NTPase"/>
</dbReference>
<reference evidence="6" key="1">
    <citation type="journal article" date="2017" name="Mycologia">
        <title>Fusarium algeriense, sp. nov., a novel toxigenic crown rot pathogen of durum wheat from Algeria is nested in the Fusarium burgessii species complex.</title>
        <authorList>
            <person name="Laraba I."/>
            <person name="Keddad A."/>
            <person name="Boureghda H."/>
            <person name="Abdallah N."/>
            <person name="Vaughan M.M."/>
            <person name="Proctor R.H."/>
            <person name="Busman M."/>
            <person name="O'Donnell K."/>
        </authorList>
    </citation>
    <scope>NUCLEOTIDE SEQUENCE</scope>
    <source>
        <strain evidence="6">NRRL 25174</strain>
    </source>
</reference>
<dbReference type="Pfam" id="PF22939">
    <property type="entry name" value="WHD_GPIID"/>
    <property type="match status" value="1"/>
</dbReference>